<sequence length="178" mass="20249">GRASEIAMKYLDRATDEAGYPAMDFEVFYQQGISCFVWGLPKPLVRQAFKRVCADQQAQGNAVAMWQVRAFVYGLSGRYEGGQSERRAPAGYVWPTSPDASWELIVCIYPGGSFDLDLLHPVSCRFWSEDNSFFDVPTEDRSLMNRDWFELMGFDVMTMQPAMQVQIADPKTPHLRLV</sequence>
<feature type="non-terminal residue" evidence="1">
    <location>
        <position position="1"/>
    </location>
</feature>
<dbReference type="Proteomes" id="UP000267908">
    <property type="component" value="Unassembled WGS sequence"/>
</dbReference>
<evidence type="ECO:0000313" key="2">
    <source>
        <dbReference type="Proteomes" id="UP000267908"/>
    </source>
</evidence>
<dbReference type="AlphaFoldDB" id="A0A3M4BH67"/>
<proteinExistence type="predicted"/>
<organism evidence="1 2">
    <name type="scientific">Pseudomonas syringae pv. delphinii</name>
    <dbReference type="NCBI Taxonomy" id="192088"/>
    <lineage>
        <taxon>Bacteria</taxon>
        <taxon>Pseudomonadati</taxon>
        <taxon>Pseudomonadota</taxon>
        <taxon>Gammaproteobacteria</taxon>
        <taxon>Pseudomonadales</taxon>
        <taxon>Pseudomonadaceae</taxon>
        <taxon>Pseudomonas</taxon>
    </lineage>
</organism>
<gene>
    <name evidence="1" type="ORF">ALQ28_02184</name>
</gene>
<evidence type="ECO:0000313" key="1">
    <source>
        <dbReference type="EMBL" id="RMP18511.1"/>
    </source>
</evidence>
<dbReference type="EMBL" id="RBQG01000027">
    <property type="protein sequence ID" value="RMP18511.1"/>
    <property type="molecule type" value="Genomic_DNA"/>
</dbReference>
<comment type="caution">
    <text evidence="1">The sequence shown here is derived from an EMBL/GenBank/DDBJ whole genome shotgun (WGS) entry which is preliminary data.</text>
</comment>
<reference evidence="1 2" key="1">
    <citation type="submission" date="2018-08" db="EMBL/GenBank/DDBJ databases">
        <title>Recombination of ecologically and evolutionarily significant loci maintains genetic cohesion in the Pseudomonas syringae species complex.</title>
        <authorList>
            <person name="Dillon M."/>
            <person name="Thakur S."/>
            <person name="Almeida R.N.D."/>
            <person name="Weir B.S."/>
            <person name="Guttman D.S."/>
        </authorList>
    </citation>
    <scope>NUCLEOTIDE SEQUENCE [LARGE SCALE GENOMIC DNA]</scope>
    <source>
        <strain evidence="1 2">ICMP 4330</strain>
    </source>
</reference>
<protein>
    <submittedName>
        <fullName evidence="1">Uncharacterized protein</fullName>
    </submittedName>
</protein>
<name>A0A3M4BH67_9PSED</name>
<dbReference type="RefSeq" id="WP_259640079.1">
    <property type="nucleotide sequence ID" value="NZ_RBQG01000027.1"/>
</dbReference>
<accession>A0A3M4BH67</accession>